<accession>A0A8T0UAU4</accession>
<organism evidence="2 3">
    <name type="scientific">Panicum virgatum</name>
    <name type="common">Blackwell switchgrass</name>
    <dbReference type="NCBI Taxonomy" id="38727"/>
    <lineage>
        <taxon>Eukaryota</taxon>
        <taxon>Viridiplantae</taxon>
        <taxon>Streptophyta</taxon>
        <taxon>Embryophyta</taxon>
        <taxon>Tracheophyta</taxon>
        <taxon>Spermatophyta</taxon>
        <taxon>Magnoliopsida</taxon>
        <taxon>Liliopsida</taxon>
        <taxon>Poales</taxon>
        <taxon>Poaceae</taxon>
        <taxon>PACMAD clade</taxon>
        <taxon>Panicoideae</taxon>
        <taxon>Panicodae</taxon>
        <taxon>Paniceae</taxon>
        <taxon>Panicinae</taxon>
        <taxon>Panicum</taxon>
        <taxon>Panicum sect. Hiantes</taxon>
    </lineage>
</organism>
<sequence>MPIASTERPRQPGNVAGKRKVKKKRREGELLPWTRPHPDERTYYRALPGLTPTTTACRPALLAIGKQRQPQRATGSAPPLVHRHRRVAPGAGLRACEATRGIGNRDAGRRRRRGRAPGRESPNLPVLSARPPGLAPGLAPERRRSQQLSQLRSLRLRACTAAGVRGVPWSGRRRDGRPDSLGVTHSGTEVRGRMREDAPRIPVPCFRFLYCWCWIT</sequence>
<gene>
    <name evidence="2" type="ORF">PVAP13_3NG138201</name>
</gene>
<keyword evidence="3" id="KW-1185">Reference proteome</keyword>
<evidence type="ECO:0000313" key="2">
    <source>
        <dbReference type="EMBL" id="KAG2619890.1"/>
    </source>
</evidence>
<reference evidence="2" key="1">
    <citation type="submission" date="2020-05" db="EMBL/GenBank/DDBJ databases">
        <title>WGS assembly of Panicum virgatum.</title>
        <authorList>
            <person name="Lovell J.T."/>
            <person name="Jenkins J."/>
            <person name="Shu S."/>
            <person name="Juenger T.E."/>
            <person name="Schmutz J."/>
        </authorList>
    </citation>
    <scope>NUCLEOTIDE SEQUENCE</scope>
    <source>
        <strain evidence="2">AP13</strain>
    </source>
</reference>
<proteinExistence type="predicted"/>
<evidence type="ECO:0000313" key="3">
    <source>
        <dbReference type="Proteomes" id="UP000823388"/>
    </source>
</evidence>
<comment type="caution">
    <text evidence="2">The sequence shown here is derived from an EMBL/GenBank/DDBJ whole genome shotgun (WGS) entry which is preliminary data.</text>
</comment>
<name>A0A8T0UAU4_PANVG</name>
<protein>
    <submittedName>
        <fullName evidence="2">Uncharacterized protein</fullName>
    </submittedName>
</protein>
<feature type="region of interest" description="Disordered" evidence="1">
    <location>
        <begin position="86"/>
        <end position="143"/>
    </location>
</feature>
<dbReference type="Proteomes" id="UP000823388">
    <property type="component" value="Chromosome 3N"/>
</dbReference>
<feature type="region of interest" description="Disordered" evidence="1">
    <location>
        <begin position="1"/>
        <end position="44"/>
    </location>
</feature>
<evidence type="ECO:0000256" key="1">
    <source>
        <dbReference type="SAM" id="MobiDB-lite"/>
    </source>
</evidence>
<dbReference type="EMBL" id="CM029042">
    <property type="protein sequence ID" value="KAG2619890.1"/>
    <property type="molecule type" value="Genomic_DNA"/>
</dbReference>
<dbReference type="AlphaFoldDB" id="A0A8T0UAU4"/>